<evidence type="ECO:0000256" key="4">
    <source>
        <dbReference type="ARBA" id="ARBA00022670"/>
    </source>
</evidence>
<comment type="cofactor">
    <cofactor evidence="1">
        <name>Zn(2+)</name>
        <dbReference type="ChEBI" id="CHEBI:29105"/>
    </cofactor>
</comment>
<accession>A0A9X2HHV1</accession>
<keyword evidence="15" id="KW-1185">Reference proteome</keyword>
<comment type="caution">
    <text evidence="14">The sequence shown here is derived from an EMBL/GenBank/DDBJ whole genome shotgun (WGS) entry which is preliminary data.</text>
</comment>
<evidence type="ECO:0000256" key="8">
    <source>
        <dbReference type="ARBA" id="ARBA00022833"/>
    </source>
</evidence>
<dbReference type="PANTHER" id="PTHR39188">
    <property type="entry name" value="MEMBRANE-ASSOCIATED ZINC METALLOPROTEASE M50B"/>
    <property type="match status" value="1"/>
</dbReference>
<feature type="transmembrane region" description="Helical" evidence="12">
    <location>
        <begin position="106"/>
        <end position="126"/>
    </location>
</feature>
<dbReference type="RefSeq" id="WP_254164205.1">
    <property type="nucleotide sequence ID" value="NZ_JANAFB010000001.1"/>
</dbReference>
<keyword evidence="6" id="KW-0479">Metal-binding</keyword>
<organism evidence="14 15">
    <name type="scientific">Rothia santali</name>
    <dbReference type="NCBI Taxonomy" id="2949643"/>
    <lineage>
        <taxon>Bacteria</taxon>
        <taxon>Bacillati</taxon>
        <taxon>Actinomycetota</taxon>
        <taxon>Actinomycetes</taxon>
        <taxon>Micrococcales</taxon>
        <taxon>Micrococcaceae</taxon>
        <taxon>Rothia</taxon>
    </lineage>
</organism>
<sequence length="366" mass="38434">MLRRGLYCGRIAGVPIYLARSWFVLTLLIVVLYGGFLSRRFAELAVNGYVLALIFALFMALSVFVHELCHALTARSFGWRVGSINLTLWGGHTSFTAGRDAPGRSALVSLAGPAANLVIAGLGWALTGVVEPGTVGSVLLYLVTITNGLVGVFNLLPGIPLDGGHAVAALVWKATGSRDAGLRTAAWLGLVLSLGVVAWVAATGIWRSPLTLVVTLLVVFFLASGAVQTLRAVTFRKAVGGLTVGALARPTVPVRAHQRLADLPPLGDARGVYLVTDERDRGIGVVDRAALAAAGLAGDDEAPAESLMVQVTWDRPLSPALGGDALAARIAQLPGRIWPVYGPSGTPGLLFEADVIEEIRRRQSGR</sequence>
<feature type="transmembrane region" description="Helical" evidence="12">
    <location>
        <begin position="138"/>
        <end position="159"/>
    </location>
</feature>
<reference evidence="14" key="1">
    <citation type="submission" date="2022-06" db="EMBL/GenBank/DDBJ databases">
        <title>Rothia sp. isolated from sandalwood seedling.</title>
        <authorList>
            <person name="Tuikhar N."/>
            <person name="Kirdat K."/>
            <person name="Thorat V."/>
            <person name="Swetha P."/>
            <person name="Padma S."/>
            <person name="Sundararaj R."/>
            <person name="Yadav A."/>
        </authorList>
    </citation>
    <scope>NUCLEOTIDE SEQUENCE</scope>
    <source>
        <strain evidence="14">AR01</strain>
    </source>
</reference>
<evidence type="ECO:0000256" key="1">
    <source>
        <dbReference type="ARBA" id="ARBA00001947"/>
    </source>
</evidence>
<keyword evidence="7" id="KW-0378">Hydrolase</keyword>
<evidence type="ECO:0000313" key="15">
    <source>
        <dbReference type="Proteomes" id="UP001139502"/>
    </source>
</evidence>
<evidence type="ECO:0000256" key="10">
    <source>
        <dbReference type="ARBA" id="ARBA00023049"/>
    </source>
</evidence>
<name>A0A9X2HHV1_9MICC</name>
<evidence type="ECO:0000256" key="12">
    <source>
        <dbReference type="SAM" id="Phobius"/>
    </source>
</evidence>
<feature type="transmembrane region" description="Helical" evidence="12">
    <location>
        <begin position="12"/>
        <end position="34"/>
    </location>
</feature>
<feature type="domain" description="Peptidase M50" evidence="13">
    <location>
        <begin position="139"/>
        <end position="177"/>
    </location>
</feature>
<evidence type="ECO:0000256" key="9">
    <source>
        <dbReference type="ARBA" id="ARBA00022989"/>
    </source>
</evidence>
<dbReference type="AlphaFoldDB" id="A0A9X2HHV1"/>
<comment type="similarity">
    <text evidence="3">Belongs to the peptidase M50B family.</text>
</comment>
<evidence type="ECO:0000256" key="5">
    <source>
        <dbReference type="ARBA" id="ARBA00022692"/>
    </source>
</evidence>
<keyword evidence="4 14" id="KW-0645">Protease</keyword>
<evidence type="ECO:0000256" key="3">
    <source>
        <dbReference type="ARBA" id="ARBA00007931"/>
    </source>
</evidence>
<keyword evidence="11 12" id="KW-0472">Membrane</keyword>
<dbReference type="GO" id="GO:0006508">
    <property type="term" value="P:proteolysis"/>
    <property type="evidence" value="ECO:0007669"/>
    <property type="project" value="UniProtKB-KW"/>
</dbReference>
<dbReference type="InterPro" id="IPR008915">
    <property type="entry name" value="Peptidase_M50"/>
</dbReference>
<dbReference type="GO" id="GO:0008237">
    <property type="term" value="F:metallopeptidase activity"/>
    <property type="evidence" value="ECO:0007669"/>
    <property type="project" value="UniProtKB-KW"/>
</dbReference>
<feature type="transmembrane region" description="Helical" evidence="12">
    <location>
        <begin position="208"/>
        <end position="227"/>
    </location>
</feature>
<protein>
    <submittedName>
        <fullName evidence="14">Site-2 protease family protein</fullName>
    </submittedName>
</protein>
<dbReference type="PANTHER" id="PTHR39188:SF3">
    <property type="entry name" value="STAGE IV SPORULATION PROTEIN FB"/>
    <property type="match status" value="1"/>
</dbReference>
<feature type="transmembrane region" description="Helical" evidence="12">
    <location>
        <begin position="46"/>
        <end position="65"/>
    </location>
</feature>
<evidence type="ECO:0000256" key="11">
    <source>
        <dbReference type="ARBA" id="ARBA00023136"/>
    </source>
</evidence>
<comment type="subcellular location">
    <subcellularLocation>
        <location evidence="2">Membrane</location>
        <topology evidence="2">Multi-pass membrane protein</topology>
    </subcellularLocation>
</comment>
<dbReference type="Pfam" id="PF02163">
    <property type="entry name" value="Peptidase_M50"/>
    <property type="match status" value="2"/>
</dbReference>
<feature type="domain" description="Peptidase M50" evidence="13">
    <location>
        <begin position="55"/>
        <end position="127"/>
    </location>
</feature>
<keyword evidence="9 12" id="KW-1133">Transmembrane helix</keyword>
<evidence type="ECO:0000313" key="14">
    <source>
        <dbReference type="EMBL" id="MCP3424558.1"/>
    </source>
</evidence>
<keyword evidence="5 12" id="KW-0812">Transmembrane</keyword>
<evidence type="ECO:0000256" key="6">
    <source>
        <dbReference type="ARBA" id="ARBA00022723"/>
    </source>
</evidence>
<dbReference type="GO" id="GO:0016020">
    <property type="term" value="C:membrane"/>
    <property type="evidence" value="ECO:0007669"/>
    <property type="project" value="UniProtKB-SubCell"/>
</dbReference>
<keyword evidence="10" id="KW-0482">Metalloprotease</keyword>
<keyword evidence="8" id="KW-0862">Zinc</keyword>
<gene>
    <name evidence="14" type="ORF">NBM05_00525</name>
</gene>
<evidence type="ECO:0000259" key="13">
    <source>
        <dbReference type="Pfam" id="PF02163"/>
    </source>
</evidence>
<dbReference type="Proteomes" id="UP001139502">
    <property type="component" value="Unassembled WGS sequence"/>
</dbReference>
<evidence type="ECO:0000256" key="2">
    <source>
        <dbReference type="ARBA" id="ARBA00004141"/>
    </source>
</evidence>
<proteinExistence type="inferred from homology"/>
<dbReference type="EMBL" id="JANAFB010000001">
    <property type="protein sequence ID" value="MCP3424558.1"/>
    <property type="molecule type" value="Genomic_DNA"/>
</dbReference>
<feature type="transmembrane region" description="Helical" evidence="12">
    <location>
        <begin position="180"/>
        <end position="202"/>
    </location>
</feature>
<evidence type="ECO:0000256" key="7">
    <source>
        <dbReference type="ARBA" id="ARBA00022801"/>
    </source>
</evidence>
<dbReference type="GO" id="GO:0046872">
    <property type="term" value="F:metal ion binding"/>
    <property type="evidence" value="ECO:0007669"/>
    <property type="project" value="UniProtKB-KW"/>
</dbReference>